<feature type="chain" id="PRO_5043865044" description="Yeast cell wall synthesis Kre9/Knh1-like N-terminal domain-containing protein" evidence="3">
    <location>
        <begin position="21"/>
        <end position="225"/>
    </location>
</feature>
<keyword evidence="1 3" id="KW-0732">Signal</keyword>
<dbReference type="PANTHER" id="PTHR28154">
    <property type="entry name" value="CELL WALL SYNTHESIS PROTEIN KNH1-RELATED"/>
    <property type="match status" value="1"/>
</dbReference>
<dbReference type="PANTHER" id="PTHR28154:SF1">
    <property type="entry name" value="CELL WALL SYNTHESIS PROTEIN KNH1-RELATED"/>
    <property type="match status" value="1"/>
</dbReference>
<dbReference type="GO" id="GO:0042546">
    <property type="term" value="P:cell wall biogenesis"/>
    <property type="evidence" value="ECO:0007669"/>
    <property type="project" value="InterPro"/>
</dbReference>
<proteinExistence type="predicted"/>
<evidence type="ECO:0000259" key="4">
    <source>
        <dbReference type="Pfam" id="PF10342"/>
    </source>
</evidence>
<evidence type="ECO:0000256" key="1">
    <source>
        <dbReference type="ARBA" id="ARBA00022729"/>
    </source>
</evidence>
<evidence type="ECO:0000256" key="3">
    <source>
        <dbReference type="SAM" id="SignalP"/>
    </source>
</evidence>
<dbReference type="GO" id="GO:0006078">
    <property type="term" value="P:(1-&gt;6)-beta-D-glucan biosynthetic process"/>
    <property type="evidence" value="ECO:0007669"/>
    <property type="project" value="InterPro"/>
</dbReference>
<accession>A0AAV5AMG2</accession>
<dbReference type="Proteomes" id="UP001050691">
    <property type="component" value="Unassembled WGS sequence"/>
</dbReference>
<dbReference type="InterPro" id="IPR045328">
    <property type="entry name" value="Kre9/Knh1"/>
</dbReference>
<dbReference type="AlphaFoldDB" id="A0AAV5AMG2"/>
<dbReference type="Pfam" id="PF10342">
    <property type="entry name" value="Kre9_KNH"/>
    <property type="match status" value="1"/>
</dbReference>
<dbReference type="EMBL" id="BPWL01000010">
    <property type="protein sequence ID" value="GJJ14688.1"/>
    <property type="molecule type" value="Genomic_DNA"/>
</dbReference>
<keyword evidence="6" id="KW-1185">Reference proteome</keyword>
<dbReference type="InterPro" id="IPR018466">
    <property type="entry name" value="Kre9/Knh1-like_N"/>
</dbReference>
<comment type="caution">
    <text evidence="5">The sequence shown here is derived from an EMBL/GenBank/DDBJ whole genome shotgun (WGS) entry which is preliminary data.</text>
</comment>
<gene>
    <name evidence="5" type="ORF">Clacol_008955</name>
</gene>
<name>A0AAV5AMG2_9AGAM</name>
<feature type="domain" description="Yeast cell wall synthesis Kre9/Knh1-like N-terminal" evidence="4">
    <location>
        <begin position="27"/>
        <end position="114"/>
    </location>
</feature>
<protein>
    <recommendedName>
        <fullName evidence="4">Yeast cell wall synthesis Kre9/Knh1-like N-terminal domain-containing protein</fullName>
    </recommendedName>
</protein>
<evidence type="ECO:0000313" key="6">
    <source>
        <dbReference type="Proteomes" id="UP001050691"/>
    </source>
</evidence>
<feature type="signal peptide" evidence="3">
    <location>
        <begin position="1"/>
        <end position="20"/>
    </location>
</feature>
<reference evidence="5" key="1">
    <citation type="submission" date="2021-10" db="EMBL/GenBank/DDBJ databases">
        <title>De novo Genome Assembly of Clathrus columnatus (Basidiomycota, Fungi) Using Illumina and Nanopore Sequence Data.</title>
        <authorList>
            <person name="Ogiso-Tanaka E."/>
            <person name="Itagaki H."/>
            <person name="Hosoya T."/>
            <person name="Hosaka K."/>
        </authorList>
    </citation>
    <scope>NUCLEOTIDE SEQUENCE</scope>
    <source>
        <strain evidence="5">MO-923</strain>
    </source>
</reference>
<evidence type="ECO:0000313" key="5">
    <source>
        <dbReference type="EMBL" id="GJJ14688.1"/>
    </source>
</evidence>
<evidence type="ECO:0000256" key="2">
    <source>
        <dbReference type="SAM" id="MobiDB-lite"/>
    </source>
</evidence>
<feature type="region of interest" description="Disordered" evidence="2">
    <location>
        <begin position="145"/>
        <end position="197"/>
    </location>
</feature>
<organism evidence="5 6">
    <name type="scientific">Clathrus columnatus</name>
    <dbReference type="NCBI Taxonomy" id="1419009"/>
    <lineage>
        <taxon>Eukaryota</taxon>
        <taxon>Fungi</taxon>
        <taxon>Dikarya</taxon>
        <taxon>Basidiomycota</taxon>
        <taxon>Agaricomycotina</taxon>
        <taxon>Agaricomycetes</taxon>
        <taxon>Phallomycetidae</taxon>
        <taxon>Phallales</taxon>
        <taxon>Clathraceae</taxon>
        <taxon>Clathrus</taxon>
    </lineage>
</organism>
<sequence length="225" mass="22704">MRFSVSPIFVLAALASQSLATVFVTNPISSSSFQGGKPFSIIWQNNAAPPADFGFATISLSVGSETLQEQVLQLAASVNVTNTTTLNVTVPPTAGANYDKYFIKFTSTTVQDPNNTAEPVEAFSALFALTGMSGQFNAAQQNAVAAANTNSSSPTASSPSTPNGSGSTGAQTKVPSGSPTTPSSTAASPAKTSTTPSQPANGAIFANVNFALFGALLLSGAGLLL</sequence>